<dbReference type="HOGENOM" id="CLU_2824914_0_0_4"/>
<dbReference type="Proteomes" id="UP000001235">
    <property type="component" value="Chromosome"/>
</dbReference>
<keyword evidence="2" id="KW-1185">Reference proteome</keyword>
<organism evidence="1 2">
    <name type="scientific">Gallionella capsiferriformans (strain ES-2)</name>
    <name type="common">Gallionella ferruginea capsiferriformans (strain ES-2)</name>
    <dbReference type="NCBI Taxonomy" id="395494"/>
    <lineage>
        <taxon>Bacteria</taxon>
        <taxon>Pseudomonadati</taxon>
        <taxon>Pseudomonadota</taxon>
        <taxon>Betaproteobacteria</taxon>
        <taxon>Nitrosomonadales</taxon>
        <taxon>Gallionellaceae</taxon>
        <taxon>Gallionella</taxon>
    </lineage>
</organism>
<evidence type="ECO:0000313" key="2">
    <source>
        <dbReference type="Proteomes" id="UP000001235"/>
    </source>
</evidence>
<dbReference type="AlphaFoldDB" id="D9SG88"/>
<accession>D9SG88</accession>
<reference evidence="1 2" key="1">
    <citation type="submission" date="2010-08" db="EMBL/GenBank/DDBJ databases">
        <title>Complete sequence of Gallionella capsiferriformans ES-2.</title>
        <authorList>
            <consortium name="US DOE Joint Genome Institute"/>
            <person name="Lucas S."/>
            <person name="Copeland A."/>
            <person name="Lapidus A."/>
            <person name="Cheng J.-F."/>
            <person name="Bruce D."/>
            <person name="Goodwin L."/>
            <person name="Pitluck S."/>
            <person name="Chertkov O."/>
            <person name="Davenport K.W."/>
            <person name="Detter J.C."/>
            <person name="Han C."/>
            <person name="Tapia R."/>
            <person name="Land M."/>
            <person name="Hauser L."/>
            <person name="Chang Y.-J."/>
            <person name="Jeffries C."/>
            <person name="Kyrpides N."/>
            <person name="Ivanova N."/>
            <person name="Mikhailova N."/>
            <person name="Shelobolina E.S."/>
            <person name="Picardal F."/>
            <person name="Roden E."/>
            <person name="Emerson D."/>
            <person name="Woyke T."/>
        </authorList>
    </citation>
    <scope>NUCLEOTIDE SEQUENCE [LARGE SCALE GENOMIC DNA]</scope>
    <source>
        <strain evidence="1 2">ES-2</strain>
    </source>
</reference>
<proteinExistence type="predicted"/>
<evidence type="ECO:0000313" key="1">
    <source>
        <dbReference type="EMBL" id="ADL55535.1"/>
    </source>
</evidence>
<dbReference type="EMBL" id="CP002159">
    <property type="protein sequence ID" value="ADL55535.1"/>
    <property type="molecule type" value="Genomic_DNA"/>
</dbReference>
<protein>
    <submittedName>
        <fullName evidence="1">Uncharacterized protein</fullName>
    </submittedName>
</protein>
<sequence>MNLIALKMEVVNNFMAWNIRLFQRYVDLRKGVFSSSSYFMEFLVLSGVYVVDRVSFHINFSIGWLY</sequence>
<dbReference type="KEGG" id="gca:Galf_1516"/>
<gene>
    <name evidence="1" type="ordered locus">Galf_1516</name>
</gene>
<name>D9SG88_GALCS</name>